<dbReference type="Gene3D" id="3.40.50.720">
    <property type="entry name" value="NAD(P)-binding Rossmann-like Domain"/>
    <property type="match status" value="1"/>
</dbReference>
<dbReference type="SUPFAM" id="SSF50475">
    <property type="entry name" value="FMN-binding split barrel"/>
    <property type="match status" value="1"/>
</dbReference>
<feature type="region of interest" description="Disordered" evidence="1">
    <location>
        <begin position="149"/>
        <end position="230"/>
    </location>
</feature>
<dbReference type="InterPro" id="IPR024747">
    <property type="entry name" value="Pyridox_Oxase-rel"/>
</dbReference>
<dbReference type="OrthoDB" id="7062584at2"/>
<dbReference type="SUPFAM" id="SSF51735">
    <property type="entry name" value="NAD(P)-binding Rossmann-fold domains"/>
    <property type="match status" value="1"/>
</dbReference>
<dbReference type="SUPFAM" id="SSF47413">
    <property type="entry name" value="lambda repressor-like DNA-binding domains"/>
    <property type="match status" value="1"/>
</dbReference>
<evidence type="ECO:0000313" key="2">
    <source>
        <dbReference type="EMBL" id="SDN43898.1"/>
    </source>
</evidence>
<accession>A0A1H0BE36</accession>
<dbReference type="InterPro" id="IPR010982">
    <property type="entry name" value="Lambda_DNA-bd_dom_sf"/>
</dbReference>
<name>A0A1H0BE36_9ACTN</name>
<dbReference type="AlphaFoldDB" id="A0A1H0BE36"/>
<dbReference type="Gene3D" id="2.30.110.10">
    <property type="entry name" value="Electron Transport, Fmn-binding Protein, Chain A"/>
    <property type="match status" value="1"/>
</dbReference>
<sequence>MTGAVPAQGGAPAWFRGARVLALSGAGKADAVRAAGADEVADRAGDIAGQVRAAAPRGLAVGQGAVAGALTGEGLPLPREGGRWVAAGALGGYGAAFAVRRLSLPNARLVGSSMHTPAHVGLLMSLARKAGLRPVIAAAFPLGQAARVQEEPARRATSGRSSCPPGGAADASRAVRQGSFPLPPGVPRPAERAWKGGRGGATEGATLVGEHAGTGSGRFDPKAVRRRTAERRTRLGLSEGALATRVGMSPRYLQQVLGAGPGFDEGGFVRIATALGLTYRELLEGREDMPPGRTGPGPGPRPVLVHLSEEECWDRLGTHGVGRIALPVHPGPAVLPVNYAVEAGTILYRTAPDGSAAAATGTAVSFQVDRLDDRLGQGWSVLVTGTAERIEDAATIRELTDRHLTRPWAGGKRPLWIRIQPQTLSGRRITTM</sequence>
<dbReference type="GO" id="GO:0003677">
    <property type="term" value="F:DNA binding"/>
    <property type="evidence" value="ECO:0007669"/>
    <property type="project" value="InterPro"/>
</dbReference>
<proteinExistence type="predicted"/>
<dbReference type="InterPro" id="IPR036291">
    <property type="entry name" value="NAD(P)-bd_dom_sf"/>
</dbReference>
<keyword evidence="3" id="KW-1185">Reference proteome</keyword>
<organism evidence="2 3">
    <name type="scientific">Actinacidiphila guanduensis</name>
    <dbReference type="NCBI Taxonomy" id="310781"/>
    <lineage>
        <taxon>Bacteria</taxon>
        <taxon>Bacillati</taxon>
        <taxon>Actinomycetota</taxon>
        <taxon>Actinomycetes</taxon>
        <taxon>Kitasatosporales</taxon>
        <taxon>Streptomycetaceae</taxon>
        <taxon>Actinacidiphila</taxon>
    </lineage>
</organism>
<dbReference type="Gene3D" id="1.10.260.40">
    <property type="entry name" value="lambda repressor-like DNA-binding domains"/>
    <property type="match status" value="1"/>
</dbReference>
<gene>
    <name evidence="2" type="ORF">SAMN05216259_104153</name>
</gene>
<dbReference type="Gene3D" id="3.90.180.10">
    <property type="entry name" value="Medium-chain alcohol dehydrogenases, catalytic domain"/>
    <property type="match status" value="1"/>
</dbReference>
<dbReference type="Proteomes" id="UP000199341">
    <property type="component" value="Unassembled WGS sequence"/>
</dbReference>
<evidence type="ECO:0000313" key="3">
    <source>
        <dbReference type="Proteomes" id="UP000199341"/>
    </source>
</evidence>
<dbReference type="EMBL" id="FNIE01000004">
    <property type="protein sequence ID" value="SDN43898.1"/>
    <property type="molecule type" value="Genomic_DNA"/>
</dbReference>
<reference evidence="2 3" key="1">
    <citation type="submission" date="2016-10" db="EMBL/GenBank/DDBJ databases">
        <authorList>
            <person name="de Groot N.N."/>
        </authorList>
    </citation>
    <scope>NUCLEOTIDE SEQUENCE [LARGE SCALE GENOMIC DNA]</scope>
    <source>
        <strain evidence="2 3">CGMCC 4.2022</strain>
    </source>
</reference>
<dbReference type="RefSeq" id="WP_093783949.1">
    <property type="nucleotide sequence ID" value="NZ_FNIE01000004.1"/>
</dbReference>
<dbReference type="STRING" id="310781.SAMN05216259_104153"/>
<dbReference type="Pfam" id="PF12900">
    <property type="entry name" value="Pyridox_ox_2"/>
    <property type="match status" value="1"/>
</dbReference>
<protein>
    <submittedName>
        <fullName evidence="2">Nitroimidazol reductase NimA, pyridoxamine 5'-phosphate oxidase superfamily</fullName>
    </submittedName>
</protein>
<evidence type="ECO:0000256" key="1">
    <source>
        <dbReference type="SAM" id="MobiDB-lite"/>
    </source>
</evidence>
<dbReference type="InterPro" id="IPR012349">
    <property type="entry name" value="Split_barrel_FMN-bd"/>
</dbReference>